<dbReference type="CDD" id="cd00063">
    <property type="entry name" value="FN3"/>
    <property type="match status" value="2"/>
</dbReference>
<dbReference type="InterPro" id="IPR050713">
    <property type="entry name" value="RTP_Phos/Ushers"/>
</dbReference>
<organism evidence="2 3">
    <name type="scientific">Acyrthosiphon pisum</name>
    <name type="common">Pea aphid</name>
    <dbReference type="NCBI Taxonomy" id="7029"/>
    <lineage>
        <taxon>Eukaryota</taxon>
        <taxon>Metazoa</taxon>
        <taxon>Ecdysozoa</taxon>
        <taxon>Arthropoda</taxon>
        <taxon>Hexapoda</taxon>
        <taxon>Insecta</taxon>
        <taxon>Pterygota</taxon>
        <taxon>Neoptera</taxon>
        <taxon>Paraneoptera</taxon>
        <taxon>Hemiptera</taxon>
        <taxon>Sternorrhyncha</taxon>
        <taxon>Aphidomorpha</taxon>
        <taxon>Aphidoidea</taxon>
        <taxon>Aphididae</taxon>
        <taxon>Macrosiphini</taxon>
        <taxon>Acyrthosiphon</taxon>
    </lineage>
</organism>
<dbReference type="InterPro" id="IPR003961">
    <property type="entry name" value="FN3_dom"/>
</dbReference>
<dbReference type="GO" id="GO:0016020">
    <property type="term" value="C:membrane"/>
    <property type="evidence" value="ECO:0007669"/>
    <property type="project" value="UniProtKB-SubCell"/>
</dbReference>
<dbReference type="AlphaFoldDB" id="A0A8R2D5D1"/>
<keyword evidence="3" id="KW-1185">Reference proteome</keyword>
<protein>
    <recommendedName>
        <fullName evidence="1">Fibronectin type-III domain-containing protein</fullName>
    </recommendedName>
</protein>
<dbReference type="PROSITE" id="PS50853">
    <property type="entry name" value="FN3"/>
    <property type="match status" value="1"/>
</dbReference>
<dbReference type="InterPro" id="IPR013783">
    <property type="entry name" value="Ig-like_fold"/>
</dbReference>
<reference evidence="3" key="1">
    <citation type="submission" date="2010-06" db="EMBL/GenBank/DDBJ databases">
        <authorList>
            <person name="Jiang H."/>
            <person name="Abraham K."/>
            <person name="Ali S."/>
            <person name="Alsbrooks S.L."/>
            <person name="Anim B.N."/>
            <person name="Anosike U.S."/>
            <person name="Attaway T."/>
            <person name="Bandaranaike D.P."/>
            <person name="Battles P.K."/>
            <person name="Bell S.N."/>
            <person name="Bell A.V."/>
            <person name="Beltran B."/>
            <person name="Bickham C."/>
            <person name="Bustamante Y."/>
            <person name="Caleb T."/>
            <person name="Canada A."/>
            <person name="Cardenas V."/>
            <person name="Carter K."/>
            <person name="Chacko J."/>
            <person name="Chandrabose M.N."/>
            <person name="Chavez D."/>
            <person name="Chavez A."/>
            <person name="Chen L."/>
            <person name="Chu H.-S."/>
            <person name="Claassen K.J."/>
            <person name="Cockrell R."/>
            <person name="Collins M."/>
            <person name="Cooper J.A."/>
            <person name="Cree A."/>
            <person name="Curry S.M."/>
            <person name="Da Y."/>
            <person name="Dao M.D."/>
            <person name="Das B."/>
            <person name="Davila M.-L."/>
            <person name="Davy-Carroll L."/>
            <person name="Denson S."/>
            <person name="Dinh H."/>
            <person name="Ebong V.E."/>
            <person name="Edwards J.R."/>
            <person name="Egan A."/>
            <person name="El-Daye J."/>
            <person name="Escobedo L."/>
            <person name="Fernandez S."/>
            <person name="Fernando P.R."/>
            <person name="Flagg N."/>
            <person name="Forbes L.D."/>
            <person name="Fowler R.G."/>
            <person name="Fu Q."/>
            <person name="Gabisi R.A."/>
            <person name="Ganer J."/>
            <person name="Garbino Pronczuk A."/>
            <person name="Garcia R.M."/>
            <person name="Garner T."/>
            <person name="Garrett T.E."/>
            <person name="Gonzalez D.A."/>
            <person name="Hamid H."/>
            <person name="Hawkins E.S."/>
            <person name="Hirani K."/>
            <person name="Hogues M.E."/>
            <person name="Hollins B."/>
            <person name="Hsiao C.-H."/>
            <person name="Jabil R."/>
            <person name="James M.L."/>
            <person name="Jhangiani S.N."/>
            <person name="Johnson B."/>
            <person name="Johnson Q."/>
            <person name="Joshi V."/>
            <person name="Kalu J.B."/>
            <person name="Kam C."/>
            <person name="Kashfia A."/>
            <person name="Keebler J."/>
            <person name="Kisamo H."/>
            <person name="Kovar C.L."/>
            <person name="Lago L.A."/>
            <person name="Lai C.-Y."/>
            <person name="Laidlaw J."/>
            <person name="Lara F."/>
            <person name="Le T.-K."/>
            <person name="Lee S.L."/>
            <person name="Legall F.H."/>
            <person name="Lemon S.J."/>
            <person name="Lewis L.R."/>
            <person name="Li B."/>
            <person name="Liu Y."/>
            <person name="Liu Y.-S."/>
            <person name="Lopez J."/>
            <person name="Lozado R.J."/>
            <person name="Lu J."/>
            <person name="Madu R.C."/>
            <person name="Maheshwari M."/>
            <person name="Maheshwari R."/>
            <person name="Malloy K."/>
            <person name="Martinez E."/>
            <person name="Mathew T."/>
            <person name="Mercado I.C."/>
            <person name="Mercado C."/>
            <person name="Meyer B."/>
            <person name="Montgomery K."/>
            <person name="Morgan M.B."/>
            <person name="Munidasa M."/>
            <person name="Nazareth L.V."/>
            <person name="Nelson J."/>
            <person name="Ng B.M."/>
            <person name="Nguyen N.B."/>
            <person name="Nguyen P.Q."/>
            <person name="Nguyen T."/>
            <person name="Obregon M."/>
            <person name="Okwuonu G.O."/>
            <person name="Onwere C.G."/>
            <person name="Orozco G."/>
            <person name="Parra A."/>
            <person name="Patel S."/>
            <person name="Patil S."/>
            <person name="Perez A."/>
            <person name="Perez Y."/>
            <person name="Pham C."/>
            <person name="Primus E.L."/>
            <person name="Pu L.-L."/>
            <person name="Puazo M."/>
            <person name="Qin X."/>
            <person name="Quiroz J.B."/>
            <person name="Reese J."/>
            <person name="Richards S."/>
            <person name="Rives C.M."/>
            <person name="Robberts R."/>
            <person name="Ruiz S.J."/>
            <person name="Ruiz M.J."/>
            <person name="Santibanez J."/>
            <person name="Schneider B.W."/>
            <person name="Sisson I."/>
            <person name="Smith M."/>
            <person name="Sodergren E."/>
            <person name="Song X.-Z."/>
            <person name="Song B.B."/>
            <person name="Summersgill H."/>
            <person name="Thelus R."/>
            <person name="Thornton R.D."/>
            <person name="Trejos Z.Y."/>
            <person name="Usmani K."/>
            <person name="Vattathil S."/>
            <person name="Villasana D."/>
            <person name="Walker D.L."/>
            <person name="Wang S."/>
            <person name="Wang K."/>
            <person name="White C.S."/>
            <person name="Williams A.C."/>
            <person name="Williamson J."/>
            <person name="Wilson K."/>
            <person name="Woghiren I.O."/>
            <person name="Woodworth J.R."/>
            <person name="Worley K.C."/>
            <person name="Wright R.A."/>
            <person name="Wu W."/>
            <person name="Young L."/>
            <person name="Zhang L."/>
            <person name="Zhang J."/>
            <person name="Zhu Y."/>
            <person name="Muzny D.M."/>
            <person name="Weinstock G."/>
            <person name="Gibbs R.A."/>
        </authorList>
    </citation>
    <scope>NUCLEOTIDE SEQUENCE [LARGE SCALE GENOMIC DNA]</scope>
    <source>
        <strain evidence="3">LSR1</strain>
    </source>
</reference>
<feature type="domain" description="Fibronectin type-III" evidence="1">
    <location>
        <begin position="11"/>
        <end position="118"/>
    </location>
</feature>
<dbReference type="Pfam" id="PF00041">
    <property type="entry name" value="fn3"/>
    <property type="match status" value="1"/>
</dbReference>
<evidence type="ECO:0000313" key="3">
    <source>
        <dbReference type="Proteomes" id="UP000007819"/>
    </source>
</evidence>
<proteinExistence type="predicted"/>
<dbReference type="EnsemblMetazoa" id="XM_016805905.2">
    <property type="protein sequence ID" value="XP_016661394.1"/>
    <property type="gene ID" value="LOC100575348"/>
</dbReference>
<dbReference type="Gene3D" id="2.60.40.10">
    <property type="entry name" value="Immunoglobulins"/>
    <property type="match status" value="2"/>
</dbReference>
<dbReference type="PANTHER" id="PTHR46957:SF3">
    <property type="entry name" value="CYTOKINE RECEPTOR"/>
    <property type="match status" value="1"/>
</dbReference>
<sequence length="336" mass="39338">MLNTTLEEVPDIQNLKINFTRLTNTTVSLQWWSPKFSNSVVRYYHVDYYLDEIFQQQDLNDSFDEPKVINEQHRITVHDTKCHLDHLESYRRYTITITACTTVCSERSLPIKVRTSEGQPGRVSRPNFFYENSTRIAVPWPKPRNPAGPVDYYELIAARHIRPKKPRISYCGFSAPTELSHKQLLDSPNNVLYHSISNVFRVPVPDCRKEQDKGQQTFSFAVRAVNNNPLDPMRPYYGQWSVPESVSCVFQAPDIENLIINVTELTNTTVSLQWSPPKFTNGIVRYYHIDYYLDDIILQQHDLNDTYFDEQQVIYKQRRLTVHDTKVSVVICTYYI</sequence>
<dbReference type="GeneID" id="100575348"/>
<dbReference type="RefSeq" id="XP_016661394.1">
    <property type="nucleotide sequence ID" value="XM_016805905.2"/>
</dbReference>
<dbReference type="InterPro" id="IPR036116">
    <property type="entry name" value="FN3_sf"/>
</dbReference>
<accession>A0A8R2D5D1</accession>
<dbReference type="OrthoDB" id="6381660at2759"/>
<evidence type="ECO:0000259" key="1">
    <source>
        <dbReference type="PROSITE" id="PS50853"/>
    </source>
</evidence>
<evidence type="ECO:0000313" key="2">
    <source>
        <dbReference type="EnsemblMetazoa" id="XP_016661394.1"/>
    </source>
</evidence>
<name>A0A8R2D5D1_ACYPI</name>
<dbReference type="PANTHER" id="PTHR46957">
    <property type="entry name" value="CYTOKINE RECEPTOR"/>
    <property type="match status" value="1"/>
</dbReference>
<dbReference type="SUPFAM" id="SSF49265">
    <property type="entry name" value="Fibronectin type III"/>
    <property type="match status" value="2"/>
</dbReference>
<reference evidence="2" key="2">
    <citation type="submission" date="2022-06" db="UniProtKB">
        <authorList>
            <consortium name="EnsemblMetazoa"/>
        </authorList>
    </citation>
    <scope>IDENTIFICATION</scope>
</reference>
<dbReference type="Proteomes" id="UP000007819">
    <property type="component" value="Chromosome X"/>
</dbReference>